<comment type="caution">
    <text evidence="3">The sequence shown here is derived from an EMBL/GenBank/DDBJ whole genome shotgun (WGS) entry which is preliminary data.</text>
</comment>
<accession>A0A4S8HZD0</accession>
<dbReference type="RefSeq" id="WP_136575417.1">
    <property type="nucleotide sequence ID" value="NZ_STFF01000001.1"/>
</dbReference>
<reference evidence="3 4" key="1">
    <citation type="submission" date="2019-04" db="EMBL/GenBank/DDBJ databases">
        <title>Niastella caeni sp. nov., isolated from activated sludge.</title>
        <authorList>
            <person name="Sheng M."/>
        </authorList>
    </citation>
    <scope>NUCLEOTIDE SEQUENCE [LARGE SCALE GENOMIC DNA]</scope>
    <source>
        <strain evidence="3 4">HX-2-15</strain>
    </source>
</reference>
<dbReference type="Pfam" id="PF13568">
    <property type="entry name" value="OMP_b-brl_2"/>
    <property type="match status" value="1"/>
</dbReference>
<feature type="signal peptide" evidence="1">
    <location>
        <begin position="1"/>
        <end position="21"/>
    </location>
</feature>
<protein>
    <submittedName>
        <fullName evidence="3">PorT family protein</fullName>
    </submittedName>
</protein>
<evidence type="ECO:0000259" key="2">
    <source>
        <dbReference type="Pfam" id="PF13568"/>
    </source>
</evidence>
<gene>
    <name evidence="3" type="ORF">FAM09_02075</name>
</gene>
<keyword evidence="4" id="KW-1185">Reference proteome</keyword>
<dbReference type="InterPro" id="IPR025665">
    <property type="entry name" value="Beta-barrel_OMP_2"/>
</dbReference>
<sequence length="222" mass="23832">MKSKVLLLALATTALALTSKAQVSFGLRAGVNLQNVNGKFPTGDDLKNDLKAGFHAGVNVEVPIAPQFYIQPGVLFSSKGAKGENDFSKKEIKLSLSYVEVPINLLFKPALGPGKLLLGFGPYVAYAIGGSAKTGDKDTDIEFEKDVTSAQYSTGYVSGTYYYKRLDVGGNLLFGYEFAKKISLQLNAQLGMAKINAELNDYSDDKGKAKNTGFGLSVGYRF</sequence>
<dbReference type="Proteomes" id="UP000306918">
    <property type="component" value="Unassembled WGS sequence"/>
</dbReference>
<evidence type="ECO:0000256" key="1">
    <source>
        <dbReference type="SAM" id="SignalP"/>
    </source>
</evidence>
<keyword evidence="1" id="KW-0732">Signal</keyword>
<organism evidence="3 4">
    <name type="scientific">Niastella caeni</name>
    <dbReference type="NCBI Taxonomy" id="2569763"/>
    <lineage>
        <taxon>Bacteria</taxon>
        <taxon>Pseudomonadati</taxon>
        <taxon>Bacteroidota</taxon>
        <taxon>Chitinophagia</taxon>
        <taxon>Chitinophagales</taxon>
        <taxon>Chitinophagaceae</taxon>
        <taxon>Niastella</taxon>
    </lineage>
</organism>
<feature type="chain" id="PRO_5020396699" evidence="1">
    <location>
        <begin position="22"/>
        <end position="222"/>
    </location>
</feature>
<name>A0A4S8HZD0_9BACT</name>
<evidence type="ECO:0000313" key="3">
    <source>
        <dbReference type="EMBL" id="THU40925.1"/>
    </source>
</evidence>
<feature type="domain" description="Outer membrane protein beta-barrel" evidence="2">
    <location>
        <begin position="22"/>
        <end position="192"/>
    </location>
</feature>
<evidence type="ECO:0000313" key="4">
    <source>
        <dbReference type="Proteomes" id="UP000306918"/>
    </source>
</evidence>
<dbReference type="AlphaFoldDB" id="A0A4S8HZD0"/>
<proteinExistence type="predicted"/>
<dbReference type="EMBL" id="STFF01000001">
    <property type="protein sequence ID" value="THU40925.1"/>
    <property type="molecule type" value="Genomic_DNA"/>
</dbReference>
<dbReference type="OrthoDB" id="1011748at2"/>